<dbReference type="Gene3D" id="3.10.20.580">
    <property type="match status" value="1"/>
</dbReference>
<evidence type="ECO:0000259" key="11">
    <source>
        <dbReference type="SMART" id="SM00849"/>
    </source>
</evidence>
<dbReference type="CDD" id="cd07714">
    <property type="entry name" value="RNaseJ_MBL-fold"/>
    <property type="match status" value="1"/>
</dbReference>
<keyword evidence="6" id="KW-0862">Zinc</keyword>
<dbReference type="GO" id="GO:0005737">
    <property type="term" value="C:cytoplasm"/>
    <property type="evidence" value="ECO:0007669"/>
    <property type="project" value="UniProtKB-SubCell"/>
</dbReference>
<comment type="function">
    <text evidence="9">An RNase that has 5'-3' exonuclease and possibly endonuclease activity. Involved in maturation of rRNA and in some organisms also mRNA maturation and/or decay.</text>
</comment>
<dbReference type="Pfam" id="PF07521">
    <property type="entry name" value="RMMBL"/>
    <property type="match status" value="1"/>
</dbReference>
<feature type="compositionally biased region" description="Polar residues" evidence="10">
    <location>
        <begin position="87"/>
        <end position="98"/>
    </location>
</feature>
<keyword evidence="7 9" id="KW-0269">Exonuclease</keyword>
<keyword evidence="2 9" id="KW-0540">Nuclease</keyword>
<dbReference type="HAMAP" id="MF_01491">
    <property type="entry name" value="RNase_J_bact"/>
    <property type="match status" value="1"/>
</dbReference>
<keyword evidence="1 9" id="KW-0963">Cytoplasm</keyword>
<dbReference type="InterPro" id="IPR055132">
    <property type="entry name" value="RNase_J_b_CASP"/>
</dbReference>
<keyword evidence="5 9" id="KW-0378">Hydrolase</keyword>
<evidence type="ECO:0000256" key="4">
    <source>
        <dbReference type="ARBA" id="ARBA00022759"/>
    </source>
</evidence>
<dbReference type="InterPro" id="IPR001587">
    <property type="entry name" value="RNase_J_CS"/>
</dbReference>
<keyword evidence="3" id="KW-0479">Metal-binding</keyword>
<dbReference type="InterPro" id="IPR001279">
    <property type="entry name" value="Metallo-B-lactamas"/>
</dbReference>
<dbReference type="GO" id="GO:0006364">
    <property type="term" value="P:rRNA processing"/>
    <property type="evidence" value="ECO:0007669"/>
    <property type="project" value="UniProtKB-UniRule"/>
</dbReference>
<evidence type="ECO:0000313" key="12">
    <source>
        <dbReference type="EMBL" id="PIS07029.1"/>
    </source>
</evidence>
<protein>
    <recommendedName>
        <fullName evidence="9">Ribonuclease J</fullName>
        <shortName evidence="9">RNase J</shortName>
        <ecNumber evidence="9">3.1.-.-</ecNumber>
    </recommendedName>
</protein>
<dbReference type="GO" id="GO:0004534">
    <property type="term" value="F:5'-3' RNA exonuclease activity"/>
    <property type="evidence" value="ECO:0007669"/>
    <property type="project" value="UniProtKB-UniRule"/>
</dbReference>
<dbReference type="InterPro" id="IPR030854">
    <property type="entry name" value="RNase_J_bac"/>
</dbReference>
<proteinExistence type="inferred from homology"/>
<evidence type="ECO:0000256" key="6">
    <source>
        <dbReference type="ARBA" id="ARBA00022833"/>
    </source>
</evidence>
<dbReference type="NCBIfam" id="TIGR00649">
    <property type="entry name" value="MG423"/>
    <property type="match status" value="1"/>
</dbReference>
<dbReference type="Gene3D" id="3.40.50.10710">
    <property type="entry name" value="Metallo-hydrolase/oxidoreductase"/>
    <property type="match status" value="1"/>
</dbReference>
<evidence type="ECO:0000256" key="1">
    <source>
        <dbReference type="ARBA" id="ARBA00022490"/>
    </source>
</evidence>
<dbReference type="InterPro" id="IPR041636">
    <property type="entry name" value="RNase_J_C"/>
</dbReference>
<keyword evidence="4 9" id="KW-0255">Endonuclease</keyword>
<dbReference type="Pfam" id="PF17770">
    <property type="entry name" value="RNase_J_C"/>
    <property type="match status" value="1"/>
</dbReference>
<dbReference type="EC" id="3.1.-.-" evidence="9"/>
<dbReference type="PROSITE" id="PS01292">
    <property type="entry name" value="UPF0036"/>
    <property type="match status" value="1"/>
</dbReference>
<dbReference type="EMBL" id="PEZX01000022">
    <property type="protein sequence ID" value="PIS07029.1"/>
    <property type="molecule type" value="Genomic_DNA"/>
</dbReference>
<dbReference type="AlphaFoldDB" id="A0A2M6R926"/>
<comment type="subunit">
    <text evidence="9">Homodimer, may be a subunit of the RNA degradosome.</text>
</comment>
<comment type="subcellular location">
    <subcellularLocation>
        <location evidence="9">Cytoplasm</location>
    </subcellularLocation>
</comment>
<keyword evidence="9" id="KW-0698">rRNA processing</keyword>
<evidence type="ECO:0000256" key="7">
    <source>
        <dbReference type="ARBA" id="ARBA00022839"/>
    </source>
</evidence>
<evidence type="ECO:0000313" key="13">
    <source>
        <dbReference type="Proteomes" id="UP000231162"/>
    </source>
</evidence>
<dbReference type="GO" id="GO:0004521">
    <property type="term" value="F:RNA endonuclease activity"/>
    <property type="evidence" value="ECO:0007669"/>
    <property type="project" value="UniProtKB-UniRule"/>
</dbReference>
<dbReference type="InterPro" id="IPR011108">
    <property type="entry name" value="RMMBL"/>
</dbReference>
<dbReference type="SUPFAM" id="SSF56281">
    <property type="entry name" value="Metallo-hydrolase/oxidoreductase"/>
    <property type="match status" value="1"/>
</dbReference>
<feature type="domain" description="Metallo-beta-lactamase" evidence="11">
    <location>
        <begin position="121"/>
        <end position="318"/>
    </location>
</feature>
<dbReference type="InterPro" id="IPR042173">
    <property type="entry name" value="RNase_J_2"/>
</dbReference>
<evidence type="ECO:0000256" key="3">
    <source>
        <dbReference type="ARBA" id="ARBA00022723"/>
    </source>
</evidence>
<feature type="region of interest" description="Disordered" evidence="10">
    <location>
        <begin position="1"/>
        <end position="30"/>
    </location>
</feature>
<sequence length="659" mass="73417">MVQESPTQPAHAGTASPTPIHPPTSGTVSVYKPKPIMAAHAMPGKQVIIKKPMPERPTHAPRHAGGRSAPRRRDQSRNNGGKVDESILTTTSQTTDRPLQTGPLPHDCVKIIPLGGFGEIGKNILVYDYKDDIIVVDCGMMIPDEGLLGIDLVIPDVRYLIENKKRIKGWIFTHGHEDHIGSVPFIIPKQFEEVTMYAGDLTAGMIKFKLQETGMQNPKISVVKPGNTLHLGAFKIEFVRVAHSIPDDMALCIDTDEGRILHVPDWKIDHTPLWNGQVTDIARFSELGREGIDLMLGESTNVTRPGYTPSEQLVAESYEKIFKESQGRIIVAMFSSLINRIQQIFNASVKFHRKVAISGRSMEKNIQIAMELGYLKAPEGLLVDLRRIGSIPDDQITVLSTGAQGEEYSGLVRIASGEHRHIKIRKSDTVIISASPIQGNENAVNETINNLFRQGAMVYSGNEVDVHVSGHAHIEELKLLLSITKPHNFIPQHGEYYMLRRHAQLAIKLGVEPDHTFVIENGQVVLLKDKKVTRSDVKVQAGAILVDGLGIGDVGAIVLRDRQAMAKDGIFVLILTVDRQTGKLVTSPDIISRGFIYMREREDLVNEARSEIKRIFANHNDRYPLQWDLAKRMIRDHVGEFLFEKTQRRPMVIPVVIEV</sequence>
<keyword evidence="8 9" id="KW-0694">RNA-binding</keyword>
<dbReference type="PANTHER" id="PTHR43694:SF1">
    <property type="entry name" value="RIBONUCLEASE J"/>
    <property type="match status" value="1"/>
</dbReference>
<dbReference type="Proteomes" id="UP000231162">
    <property type="component" value="Unassembled WGS sequence"/>
</dbReference>
<dbReference type="GO" id="GO:0003723">
    <property type="term" value="F:RNA binding"/>
    <property type="evidence" value="ECO:0007669"/>
    <property type="project" value="UniProtKB-UniRule"/>
</dbReference>
<feature type="region of interest" description="Disordered" evidence="10">
    <location>
        <begin position="54"/>
        <end position="102"/>
    </location>
</feature>
<evidence type="ECO:0000256" key="8">
    <source>
        <dbReference type="ARBA" id="ARBA00022884"/>
    </source>
</evidence>
<dbReference type="InterPro" id="IPR036866">
    <property type="entry name" value="RibonucZ/Hydroxyglut_hydro"/>
</dbReference>
<dbReference type="Pfam" id="PF22505">
    <property type="entry name" value="RNase_J_b_CASP"/>
    <property type="match status" value="1"/>
</dbReference>
<feature type="binding site" evidence="9">
    <location>
        <begin position="467"/>
        <end position="471"/>
    </location>
    <ligand>
        <name>substrate</name>
    </ligand>
</feature>
<evidence type="ECO:0000256" key="5">
    <source>
        <dbReference type="ARBA" id="ARBA00022801"/>
    </source>
</evidence>
<evidence type="ECO:0000256" key="2">
    <source>
        <dbReference type="ARBA" id="ARBA00022722"/>
    </source>
</evidence>
<dbReference type="SMART" id="SM00849">
    <property type="entry name" value="Lactamase_B"/>
    <property type="match status" value="1"/>
</dbReference>
<comment type="caution">
    <text evidence="12">The sequence shown here is derived from an EMBL/GenBank/DDBJ whole genome shotgun (WGS) entry which is preliminary data.</text>
</comment>
<dbReference type="GO" id="GO:0008270">
    <property type="term" value="F:zinc ion binding"/>
    <property type="evidence" value="ECO:0007669"/>
    <property type="project" value="InterPro"/>
</dbReference>
<organism evidence="12 13">
    <name type="scientific">Candidatus Berkelbacteria bacterium CG10_big_fil_rev_8_21_14_0_10_43_14</name>
    <dbReference type="NCBI Taxonomy" id="1974515"/>
    <lineage>
        <taxon>Bacteria</taxon>
        <taxon>Candidatus Berkelbacteria</taxon>
    </lineage>
</organism>
<accession>A0A2M6R926</accession>
<gene>
    <name evidence="9" type="primary">rnj</name>
    <name evidence="12" type="ORF">COT79_01380</name>
</gene>
<dbReference type="InterPro" id="IPR004613">
    <property type="entry name" value="RNase_J"/>
</dbReference>
<name>A0A2M6R926_9BACT</name>
<dbReference type="PANTHER" id="PTHR43694">
    <property type="entry name" value="RIBONUCLEASE J"/>
    <property type="match status" value="1"/>
</dbReference>
<dbReference type="Pfam" id="PF00753">
    <property type="entry name" value="Lactamase_B"/>
    <property type="match status" value="1"/>
</dbReference>
<evidence type="ECO:0000256" key="10">
    <source>
        <dbReference type="SAM" id="MobiDB-lite"/>
    </source>
</evidence>
<dbReference type="Gene3D" id="3.60.15.10">
    <property type="entry name" value="Ribonuclease Z/Hydroxyacylglutathione hydrolase-like"/>
    <property type="match status" value="1"/>
</dbReference>
<comment type="similarity">
    <text evidence="9">Belongs to the metallo-beta-lactamase superfamily. RNA-metabolizing metallo-beta-lactamase-like family. Bacterial RNase J subfamily.</text>
</comment>
<evidence type="ECO:0000256" key="9">
    <source>
        <dbReference type="HAMAP-Rule" id="MF_01491"/>
    </source>
</evidence>
<reference evidence="13" key="1">
    <citation type="submission" date="2017-09" db="EMBL/GenBank/DDBJ databases">
        <title>Depth-based differentiation of microbial function through sediment-hosted aquifers and enrichment of novel symbionts in the deep terrestrial subsurface.</title>
        <authorList>
            <person name="Probst A.J."/>
            <person name="Ladd B."/>
            <person name="Jarett J.K."/>
            <person name="Geller-Mcgrath D.E."/>
            <person name="Sieber C.M.K."/>
            <person name="Emerson J.B."/>
            <person name="Anantharaman K."/>
            <person name="Thomas B.C."/>
            <person name="Malmstrom R."/>
            <person name="Stieglmeier M."/>
            <person name="Klingl A."/>
            <person name="Woyke T."/>
            <person name="Ryan C.M."/>
            <person name="Banfield J.F."/>
        </authorList>
    </citation>
    <scope>NUCLEOTIDE SEQUENCE [LARGE SCALE GENOMIC DNA]</scope>
</reference>